<keyword evidence="1" id="KW-0805">Transcription regulation</keyword>
<evidence type="ECO:0000313" key="7">
    <source>
        <dbReference type="Proteomes" id="UP001596104"/>
    </source>
</evidence>
<evidence type="ECO:0000259" key="5">
    <source>
        <dbReference type="PROSITE" id="PS51078"/>
    </source>
</evidence>
<evidence type="ECO:0000313" key="6">
    <source>
        <dbReference type="EMBL" id="MFC5393838.1"/>
    </source>
</evidence>
<evidence type="ECO:0000259" key="4">
    <source>
        <dbReference type="PROSITE" id="PS51077"/>
    </source>
</evidence>
<dbReference type="InterPro" id="IPR036388">
    <property type="entry name" value="WH-like_DNA-bd_sf"/>
</dbReference>
<dbReference type="InterPro" id="IPR005471">
    <property type="entry name" value="Tscrpt_reg_IclR_N"/>
</dbReference>
<keyword evidence="7" id="KW-1185">Reference proteome</keyword>
<evidence type="ECO:0000256" key="2">
    <source>
        <dbReference type="ARBA" id="ARBA00023125"/>
    </source>
</evidence>
<evidence type="ECO:0000256" key="3">
    <source>
        <dbReference type="ARBA" id="ARBA00023163"/>
    </source>
</evidence>
<dbReference type="SUPFAM" id="SSF46785">
    <property type="entry name" value="Winged helix' DNA-binding domain"/>
    <property type="match status" value="1"/>
</dbReference>
<protein>
    <submittedName>
        <fullName evidence="6">IclR family transcriptional regulator</fullName>
    </submittedName>
</protein>
<dbReference type="Gene3D" id="3.30.450.40">
    <property type="match status" value="1"/>
</dbReference>
<reference evidence="7" key="1">
    <citation type="journal article" date="2019" name="Int. J. Syst. Evol. Microbiol.">
        <title>The Global Catalogue of Microorganisms (GCM) 10K type strain sequencing project: providing services to taxonomists for standard genome sequencing and annotation.</title>
        <authorList>
            <consortium name="The Broad Institute Genomics Platform"/>
            <consortium name="The Broad Institute Genome Sequencing Center for Infectious Disease"/>
            <person name="Wu L."/>
            <person name="Ma J."/>
        </authorList>
    </citation>
    <scope>NUCLEOTIDE SEQUENCE [LARGE SCALE GENOMIC DNA]</scope>
    <source>
        <strain evidence="7">CGMCC 1.16326</strain>
    </source>
</reference>
<feature type="domain" description="HTH iclR-type" evidence="4">
    <location>
        <begin position="19"/>
        <end position="80"/>
    </location>
</feature>
<dbReference type="PANTHER" id="PTHR30136:SF34">
    <property type="entry name" value="TRANSCRIPTIONAL REGULATOR"/>
    <property type="match status" value="1"/>
</dbReference>
<accession>A0ABW0HBU4</accession>
<organism evidence="6 7">
    <name type="scientific">Bosea vestrisii</name>
    <dbReference type="NCBI Taxonomy" id="151416"/>
    <lineage>
        <taxon>Bacteria</taxon>
        <taxon>Pseudomonadati</taxon>
        <taxon>Pseudomonadota</taxon>
        <taxon>Alphaproteobacteria</taxon>
        <taxon>Hyphomicrobiales</taxon>
        <taxon>Boseaceae</taxon>
        <taxon>Bosea</taxon>
    </lineage>
</organism>
<sequence>MDDAADVETQHKNHAVYFVPGLHRGLRVLEIVAAARRPLSITEIASELGLTRSSVFRLIYTLRHMGFLEEEQSKQFALGPRVLNIGFAFLASKDIIEIARPELEALRDETLVSAHLAIRDERDVLYLSCVQTRSGFLSNMNVGSRVPAYASPMGWLLLAGLPQAELEELFRKERFVPLTSQTPTSTPELVATVEAAAARGHVVSRGVMEAAGSSISAPIVDRRGTVVAAIDISGPDSAFDLDQIDGRYLAAVRAAAKRISERLG</sequence>
<keyword evidence="2" id="KW-0238">DNA-binding</keyword>
<dbReference type="InterPro" id="IPR029016">
    <property type="entry name" value="GAF-like_dom_sf"/>
</dbReference>
<dbReference type="SUPFAM" id="SSF55781">
    <property type="entry name" value="GAF domain-like"/>
    <property type="match status" value="1"/>
</dbReference>
<dbReference type="PROSITE" id="PS51077">
    <property type="entry name" value="HTH_ICLR"/>
    <property type="match status" value="1"/>
</dbReference>
<gene>
    <name evidence="6" type="ORF">ACFPPC_14425</name>
</gene>
<dbReference type="Pfam" id="PF01614">
    <property type="entry name" value="IclR_C"/>
    <property type="match status" value="1"/>
</dbReference>
<dbReference type="InterPro" id="IPR036390">
    <property type="entry name" value="WH_DNA-bd_sf"/>
</dbReference>
<comment type="caution">
    <text evidence="6">The sequence shown here is derived from an EMBL/GenBank/DDBJ whole genome shotgun (WGS) entry which is preliminary data.</text>
</comment>
<dbReference type="Pfam" id="PF09339">
    <property type="entry name" value="HTH_IclR"/>
    <property type="match status" value="1"/>
</dbReference>
<dbReference type="Gene3D" id="1.10.10.10">
    <property type="entry name" value="Winged helix-like DNA-binding domain superfamily/Winged helix DNA-binding domain"/>
    <property type="match status" value="1"/>
</dbReference>
<dbReference type="SMART" id="SM00346">
    <property type="entry name" value="HTH_ICLR"/>
    <property type="match status" value="1"/>
</dbReference>
<proteinExistence type="predicted"/>
<dbReference type="PROSITE" id="PS51078">
    <property type="entry name" value="ICLR_ED"/>
    <property type="match status" value="1"/>
</dbReference>
<dbReference type="InterPro" id="IPR014757">
    <property type="entry name" value="Tscrpt_reg_IclR_C"/>
</dbReference>
<dbReference type="InterPro" id="IPR050707">
    <property type="entry name" value="HTH_MetabolicPath_Reg"/>
</dbReference>
<dbReference type="Proteomes" id="UP001596104">
    <property type="component" value="Unassembled WGS sequence"/>
</dbReference>
<feature type="domain" description="IclR-ED" evidence="5">
    <location>
        <begin position="81"/>
        <end position="264"/>
    </location>
</feature>
<dbReference type="EMBL" id="JBHSLV010000021">
    <property type="protein sequence ID" value="MFC5393838.1"/>
    <property type="molecule type" value="Genomic_DNA"/>
</dbReference>
<dbReference type="PANTHER" id="PTHR30136">
    <property type="entry name" value="HELIX-TURN-HELIX TRANSCRIPTIONAL REGULATOR, ICLR FAMILY"/>
    <property type="match status" value="1"/>
</dbReference>
<keyword evidence="3" id="KW-0804">Transcription</keyword>
<name>A0ABW0HBU4_9HYPH</name>
<dbReference type="RefSeq" id="WP_377008885.1">
    <property type="nucleotide sequence ID" value="NZ_JBHSLV010000021.1"/>
</dbReference>
<evidence type="ECO:0000256" key="1">
    <source>
        <dbReference type="ARBA" id="ARBA00023015"/>
    </source>
</evidence>